<dbReference type="InterPro" id="IPR035965">
    <property type="entry name" value="PAS-like_dom_sf"/>
</dbReference>
<evidence type="ECO:0000313" key="3">
    <source>
        <dbReference type="Proteomes" id="UP000307956"/>
    </source>
</evidence>
<keyword evidence="3" id="KW-1185">Reference proteome</keyword>
<dbReference type="InterPro" id="IPR000014">
    <property type="entry name" value="PAS"/>
</dbReference>
<feature type="domain" description="PAS" evidence="1">
    <location>
        <begin position="1"/>
        <end position="64"/>
    </location>
</feature>
<dbReference type="Pfam" id="PF08447">
    <property type="entry name" value="PAS_3"/>
    <property type="match status" value="1"/>
</dbReference>
<sequence length="161" mass="18068">MLDADEQIVSKTDLKGRITYANRAFMRICDYAEPELLGVQHNIVRHPDMPRGVFQMMWETLQAGQEFFGFVKNLTANGDHYWVFANVTPDREAGREVVGYFSVRRRPSARGVQAAARLYAEMLAAERGAGPARAMEASRALLAERLGGEAYERFVLALQLG</sequence>
<name>A0A4S4AD30_9RHOO</name>
<dbReference type="EMBL" id="SSOD01000019">
    <property type="protein sequence ID" value="THF56923.1"/>
    <property type="molecule type" value="Genomic_DNA"/>
</dbReference>
<dbReference type="OrthoDB" id="5298208at2"/>
<accession>A0A4S4AD30</accession>
<dbReference type="Gene3D" id="3.30.450.20">
    <property type="entry name" value="PAS domain"/>
    <property type="match status" value="1"/>
</dbReference>
<dbReference type="CDD" id="cd00130">
    <property type="entry name" value="PAS"/>
    <property type="match status" value="1"/>
</dbReference>
<organism evidence="2 3">
    <name type="scientific">Pseudothauera rhizosphaerae</name>
    <dbReference type="NCBI Taxonomy" id="2565932"/>
    <lineage>
        <taxon>Bacteria</taxon>
        <taxon>Pseudomonadati</taxon>
        <taxon>Pseudomonadota</taxon>
        <taxon>Betaproteobacteria</taxon>
        <taxon>Rhodocyclales</taxon>
        <taxon>Zoogloeaceae</taxon>
        <taxon>Pseudothauera</taxon>
    </lineage>
</organism>
<proteinExistence type="predicted"/>
<comment type="caution">
    <text evidence="2">The sequence shown here is derived from an EMBL/GenBank/DDBJ whole genome shotgun (WGS) entry which is preliminary data.</text>
</comment>
<dbReference type="SUPFAM" id="SSF55785">
    <property type="entry name" value="PYP-like sensor domain (PAS domain)"/>
    <property type="match status" value="1"/>
</dbReference>
<gene>
    <name evidence="2" type="ORF">E6O51_18950</name>
</gene>
<evidence type="ECO:0000313" key="2">
    <source>
        <dbReference type="EMBL" id="THF56923.1"/>
    </source>
</evidence>
<protein>
    <submittedName>
        <fullName evidence="2">PAS domain S-box protein</fullName>
    </submittedName>
</protein>
<reference evidence="2 3" key="1">
    <citation type="submission" date="2019-04" db="EMBL/GenBank/DDBJ databases">
        <title>Azoarcus rhizosphaerae sp. nov. isolated from rhizosphere of Ficus religiosa.</title>
        <authorList>
            <person name="Lin S.-Y."/>
            <person name="Hameed A."/>
            <person name="Hsu Y.-H."/>
            <person name="Young C.-C."/>
        </authorList>
    </citation>
    <scope>NUCLEOTIDE SEQUENCE [LARGE SCALE GENOMIC DNA]</scope>
    <source>
        <strain evidence="2 3">CC-YHH848</strain>
    </source>
</reference>
<dbReference type="Proteomes" id="UP000307956">
    <property type="component" value="Unassembled WGS sequence"/>
</dbReference>
<dbReference type="PROSITE" id="PS50112">
    <property type="entry name" value="PAS"/>
    <property type="match status" value="1"/>
</dbReference>
<dbReference type="NCBIfam" id="TIGR00229">
    <property type="entry name" value="sensory_box"/>
    <property type="match status" value="1"/>
</dbReference>
<dbReference type="InterPro" id="IPR013655">
    <property type="entry name" value="PAS_fold_3"/>
</dbReference>
<evidence type="ECO:0000259" key="1">
    <source>
        <dbReference type="PROSITE" id="PS50112"/>
    </source>
</evidence>
<dbReference type="AlphaFoldDB" id="A0A4S4AD30"/>